<evidence type="ECO:0000313" key="2">
    <source>
        <dbReference type="EMBL" id="KAK1901761.1"/>
    </source>
</evidence>
<dbReference type="EMBL" id="JASDAP010000006">
    <property type="protein sequence ID" value="KAK1901761.1"/>
    <property type="molecule type" value="Genomic_DNA"/>
</dbReference>
<evidence type="ECO:0000313" key="3">
    <source>
        <dbReference type="Proteomes" id="UP001228049"/>
    </source>
</evidence>
<proteinExistence type="predicted"/>
<name>A0AAD9FHP5_DISEL</name>
<feature type="compositionally biased region" description="Basic and acidic residues" evidence="1">
    <location>
        <begin position="77"/>
        <end position="89"/>
    </location>
</feature>
<gene>
    <name evidence="2" type="ORF">KUDE01_004726</name>
</gene>
<dbReference type="AlphaFoldDB" id="A0AAD9FHP5"/>
<sequence>MVAGEWVSDYSKRPGRSSIPRLGLKRVKEWSSRRHSETKNGADARKQEEMGAKERPGTQRSRGTHYEVFSNASRKGRVSECRGNKECVK</sequence>
<protein>
    <submittedName>
        <fullName evidence="2">tRNA (Guanine-N(7)-)-methyltransferase non-catalytic subunit TRM82</fullName>
    </submittedName>
</protein>
<feature type="compositionally biased region" description="Basic and acidic residues" evidence="1">
    <location>
        <begin position="26"/>
        <end position="57"/>
    </location>
</feature>
<comment type="caution">
    <text evidence="2">The sequence shown here is derived from an EMBL/GenBank/DDBJ whole genome shotgun (WGS) entry which is preliminary data.</text>
</comment>
<evidence type="ECO:0000256" key="1">
    <source>
        <dbReference type="SAM" id="MobiDB-lite"/>
    </source>
</evidence>
<dbReference type="Proteomes" id="UP001228049">
    <property type="component" value="Unassembled WGS sequence"/>
</dbReference>
<feature type="region of interest" description="Disordered" evidence="1">
    <location>
        <begin position="1"/>
        <end position="89"/>
    </location>
</feature>
<keyword evidence="3" id="KW-1185">Reference proteome</keyword>
<accession>A0AAD9FHP5</accession>
<reference evidence="2" key="1">
    <citation type="submission" date="2023-04" db="EMBL/GenBank/DDBJ databases">
        <title>Chromosome-level genome of Chaenocephalus aceratus.</title>
        <authorList>
            <person name="Park H."/>
        </authorList>
    </citation>
    <scope>NUCLEOTIDE SEQUENCE</scope>
    <source>
        <strain evidence="2">DE</strain>
        <tissue evidence="2">Muscle</tissue>
    </source>
</reference>
<organism evidence="2 3">
    <name type="scientific">Dissostichus eleginoides</name>
    <name type="common">Patagonian toothfish</name>
    <name type="synonym">Dissostichus amissus</name>
    <dbReference type="NCBI Taxonomy" id="100907"/>
    <lineage>
        <taxon>Eukaryota</taxon>
        <taxon>Metazoa</taxon>
        <taxon>Chordata</taxon>
        <taxon>Craniata</taxon>
        <taxon>Vertebrata</taxon>
        <taxon>Euteleostomi</taxon>
        <taxon>Actinopterygii</taxon>
        <taxon>Neopterygii</taxon>
        <taxon>Teleostei</taxon>
        <taxon>Neoteleostei</taxon>
        <taxon>Acanthomorphata</taxon>
        <taxon>Eupercaria</taxon>
        <taxon>Perciformes</taxon>
        <taxon>Notothenioidei</taxon>
        <taxon>Nototheniidae</taxon>
        <taxon>Dissostichus</taxon>
    </lineage>
</organism>